<comment type="caution">
    <text evidence="2">The sequence shown here is derived from an EMBL/GenBank/DDBJ whole genome shotgun (WGS) entry which is preliminary data.</text>
</comment>
<keyword evidence="1" id="KW-0472">Membrane</keyword>
<gene>
    <name evidence="2" type="ORF">A8975_1785</name>
</gene>
<keyword evidence="1" id="KW-1133">Transmembrane helix</keyword>
<evidence type="ECO:0000313" key="3">
    <source>
        <dbReference type="Proteomes" id="UP000294930"/>
    </source>
</evidence>
<evidence type="ECO:0008006" key="4">
    <source>
        <dbReference type="Google" id="ProtNLM"/>
    </source>
</evidence>
<feature type="transmembrane region" description="Helical" evidence="1">
    <location>
        <begin position="109"/>
        <end position="128"/>
    </location>
</feature>
<name>A0ABY2G693_9FLAO</name>
<dbReference type="EMBL" id="SOQZ01000003">
    <property type="protein sequence ID" value="TDY11943.1"/>
    <property type="molecule type" value="Genomic_DNA"/>
</dbReference>
<evidence type="ECO:0000256" key="1">
    <source>
        <dbReference type="SAM" id="Phobius"/>
    </source>
</evidence>
<dbReference type="Proteomes" id="UP000294930">
    <property type="component" value="Unassembled WGS sequence"/>
</dbReference>
<proteinExistence type="predicted"/>
<keyword evidence="3" id="KW-1185">Reference proteome</keyword>
<organism evidence="2 3">
    <name type="scientific">Meridianimaribacter flavus</name>
    <dbReference type="NCBI Taxonomy" id="571115"/>
    <lineage>
        <taxon>Bacteria</taxon>
        <taxon>Pseudomonadati</taxon>
        <taxon>Bacteroidota</taxon>
        <taxon>Flavobacteriia</taxon>
        <taxon>Flavobacteriales</taxon>
        <taxon>Flavobacteriaceae</taxon>
        <taxon>Meridianimaribacter</taxon>
    </lineage>
</organism>
<reference evidence="2 3" key="1">
    <citation type="submission" date="2019-03" db="EMBL/GenBank/DDBJ databases">
        <title>Genomic Encyclopedia of Type Strains, Phase III (KMG-III): the genomes of soil and plant-associated and newly described type strains.</title>
        <authorList>
            <person name="Whitman W."/>
        </authorList>
    </citation>
    <scope>NUCLEOTIDE SEQUENCE [LARGE SCALE GENOMIC DNA]</scope>
    <source>
        <strain evidence="2 3">CGMCC 1.10957</strain>
    </source>
</reference>
<accession>A0ABY2G693</accession>
<dbReference type="RefSeq" id="WP_134199868.1">
    <property type="nucleotide sequence ID" value="NZ_SOQZ01000003.1"/>
</dbReference>
<keyword evidence="1" id="KW-0812">Transmembrane</keyword>
<protein>
    <recommendedName>
        <fullName evidence="4">Helix-turn-helix domain-containing protein</fullName>
    </recommendedName>
</protein>
<evidence type="ECO:0000313" key="2">
    <source>
        <dbReference type="EMBL" id="TDY11943.1"/>
    </source>
</evidence>
<sequence>MLKNLIIDAFKKGEEHLKHQGIASPTNTAISEFLSTFLTDDFKTPISSKTLRNYYKSAQDSSERDISISRADVIQSLCEFLNYESFKDYSIQHGLNETTSNRFIKSKTYWVIGGVAIGCIVLLFLFFYNKTEPRLMVWDIDHYKEVKLDLELYDLKDLKYYKQERIDHFKKVLPDCNYAFFNDDGSVKIWYGKNRAKQLEYFTDLGLHPETGKTLKPITKYMIKTHICE</sequence>